<dbReference type="RefSeq" id="WP_072945305.1">
    <property type="nucleotide sequence ID" value="NZ_FNSV01000005.1"/>
</dbReference>
<evidence type="ECO:0000313" key="6">
    <source>
        <dbReference type="EMBL" id="SED47458.1"/>
    </source>
</evidence>
<evidence type="ECO:0000256" key="4">
    <source>
        <dbReference type="PROSITE-ProRule" id="PRU00335"/>
    </source>
</evidence>
<dbReference type="InterPro" id="IPR050109">
    <property type="entry name" value="HTH-type_TetR-like_transc_reg"/>
</dbReference>
<dbReference type="Gene3D" id="1.10.357.10">
    <property type="entry name" value="Tetracycline Repressor, domain 2"/>
    <property type="match status" value="1"/>
</dbReference>
<accession>A0A1H5AZN1</accession>
<dbReference type="EMBL" id="FNSV01000005">
    <property type="protein sequence ID" value="SED47458.1"/>
    <property type="molecule type" value="Genomic_DNA"/>
</dbReference>
<sequence length="209" mass="22880">MPDSAKRPYSSPLRAESARRTRLLVRDAAARLFTERGYVSTTVRNVAEAAGVSTRTVFTAFPGGKAELFHQALHAAIQSETDAARGARTPRDGDPVERILEQMVGYSTDVLERAGTLMATSIESSGADEDMRRFADEGARASAENAMTLAEGLAAHELLRPEISVQRAADVLFTVVSPQVYSMLRVQCGWDVDEYRNWVKATIRAGLLY</sequence>
<dbReference type="GO" id="GO:0003700">
    <property type="term" value="F:DNA-binding transcription factor activity"/>
    <property type="evidence" value="ECO:0007669"/>
    <property type="project" value="TreeGrafter"/>
</dbReference>
<dbReference type="InterPro" id="IPR001647">
    <property type="entry name" value="HTH_TetR"/>
</dbReference>
<organism evidence="6 7">
    <name type="scientific">Rhodococcus koreensis</name>
    <dbReference type="NCBI Taxonomy" id="99653"/>
    <lineage>
        <taxon>Bacteria</taxon>
        <taxon>Bacillati</taxon>
        <taxon>Actinomycetota</taxon>
        <taxon>Actinomycetes</taxon>
        <taxon>Mycobacteriales</taxon>
        <taxon>Nocardiaceae</taxon>
        <taxon>Rhodococcus</taxon>
    </lineage>
</organism>
<dbReference type="PANTHER" id="PTHR30055:SF234">
    <property type="entry name" value="HTH-TYPE TRANSCRIPTIONAL REGULATOR BETI"/>
    <property type="match status" value="1"/>
</dbReference>
<keyword evidence="7" id="KW-1185">Reference proteome</keyword>
<dbReference type="Pfam" id="PF00440">
    <property type="entry name" value="TetR_N"/>
    <property type="match status" value="1"/>
</dbReference>
<dbReference type="GO" id="GO:0000976">
    <property type="term" value="F:transcription cis-regulatory region binding"/>
    <property type="evidence" value="ECO:0007669"/>
    <property type="project" value="TreeGrafter"/>
</dbReference>
<dbReference type="InterPro" id="IPR009057">
    <property type="entry name" value="Homeodomain-like_sf"/>
</dbReference>
<proteinExistence type="predicted"/>
<keyword evidence="1" id="KW-0805">Transcription regulation</keyword>
<gene>
    <name evidence="6" type="ORF">SAMN04490239_8422</name>
</gene>
<feature type="domain" description="HTH tetR-type" evidence="5">
    <location>
        <begin position="19"/>
        <end position="79"/>
    </location>
</feature>
<feature type="DNA-binding region" description="H-T-H motif" evidence="4">
    <location>
        <begin position="42"/>
        <end position="61"/>
    </location>
</feature>
<evidence type="ECO:0000313" key="7">
    <source>
        <dbReference type="Proteomes" id="UP000183561"/>
    </source>
</evidence>
<reference evidence="7" key="1">
    <citation type="submission" date="2016-10" db="EMBL/GenBank/DDBJ databases">
        <authorList>
            <person name="Varghese N."/>
            <person name="Submissions S."/>
        </authorList>
    </citation>
    <scope>NUCLEOTIDE SEQUENCE [LARGE SCALE GENOMIC DNA]</scope>
    <source>
        <strain evidence="7">DSM 44498</strain>
    </source>
</reference>
<evidence type="ECO:0000256" key="3">
    <source>
        <dbReference type="ARBA" id="ARBA00023163"/>
    </source>
</evidence>
<evidence type="ECO:0000259" key="5">
    <source>
        <dbReference type="PROSITE" id="PS50977"/>
    </source>
</evidence>
<evidence type="ECO:0000256" key="2">
    <source>
        <dbReference type="ARBA" id="ARBA00023125"/>
    </source>
</evidence>
<protein>
    <submittedName>
        <fullName evidence="6">DNA-binding transcriptional regulator, AcrR family</fullName>
    </submittedName>
</protein>
<dbReference type="SUPFAM" id="SSF46689">
    <property type="entry name" value="Homeodomain-like"/>
    <property type="match status" value="1"/>
</dbReference>
<dbReference type="AlphaFoldDB" id="A0A1H5AZN1"/>
<keyword evidence="2 4" id="KW-0238">DNA-binding</keyword>
<name>A0A1H5AZN1_9NOCA</name>
<dbReference type="Proteomes" id="UP000183561">
    <property type="component" value="Unassembled WGS sequence"/>
</dbReference>
<dbReference type="PANTHER" id="PTHR30055">
    <property type="entry name" value="HTH-TYPE TRANSCRIPTIONAL REGULATOR RUTR"/>
    <property type="match status" value="1"/>
</dbReference>
<evidence type="ECO:0000256" key="1">
    <source>
        <dbReference type="ARBA" id="ARBA00023015"/>
    </source>
</evidence>
<dbReference type="OrthoDB" id="4823039at2"/>
<keyword evidence="3" id="KW-0804">Transcription</keyword>
<dbReference type="PROSITE" id="PS50977">
    <property type="entry name" value="HTH_TETR_2"/>
    <property type="match status" value="1"/>
</dbReference>